<gene>
    <name evidence="1" type="ORF">B4098_3337</name>
</gene>
<proteinExistence type="predicted"/>
<evidence type="ECO:0000313" key="2">
    <source>
        <dbReference type="Proteomes" id="UP000075288"/>
    </source>
</evidence>
<comment type="caution">
    <text evidence="1">The sequence shown here is derived from an EMBL/GenBank/DDBJ whole genome shotgun (WGS) entry which is preliminary data.</text>
</comment>
<dbReference type="Proteomes" id="UP000075288">
    <property type="component" value="Unassembled WGS sequence"/>
</dbReference>
<accession>A0A150K7H4</accession>
<reference evidence="1 2" key="1">
    <citation type="submission" date="2016-01" db="EMBL/GenBank/DDBJ databases">
        <title>Genome Sequences of Twelve Sporeforming Bacillus Species Isolated from Foods.</title>
        <authorList>
            <person name="Berendsen E.M."/>
            <person name="Wells-Bennik M.H."/>
            <person name="Krawcyk A.O."/>
            <person name="De Jong A."/>
            <person name="Holsappel S."/>
            <person name="Eijlander R.T."/>
            <person name="Kuipers O.P."/>
        </authorList>
    </citation>
    <scope>NUCLEOTIDE SEQUENCE [LARGE SCALE GENOMIC DNA]</scope>
    <source>
        <strain evidence="1 2">B4098</strain>
    </source>
</reference>
<protein>
    <submittedName>
        <fullName evidence="1">Uncharacterized protein</fullName>
    </submittedName>
</protein>
<dbReference type="AlphaFoldDB" id="A0A150K7H4"/>
<evidence type="ECO:0000313" key="1">
    <source>
        <dbReference type="EMBL" id="KYC65549.1"/>
    </source>
</evidence>
<sequence>MTRRKTGGYCYIFFLNIARCHIYLKKKAPRSRACGFRALFVYMGTFSYQCI</sequence>
<name>A0A150K7H4_HEYCO</name>
<dbReference type="EMBL" id="LQYG01000015">
    <property type="protein sequence ID" value="KYC65549.1"/>
    <property type="molecule type" value="Genomic_DNA"/>
</dbReference>
<organism evidence="1 2">
    <name type="scientific">Heyndrickxia coagulans</name>
    <name type="common">Weizmannia coagulans</name>
    <dbReference type="NCBI Taxonomy" id="1398"/>
    <lineage>
        <taxon>Bacteria</taxon>
        <taxon>Bacillati</taxon>
        <taxon>Bacillota</taxon>
        <taxon>Bacilli</taxon>
        <taxon>Bacillales</taxon>
        <taxon>Bacillaceae</taxon>
        <taxon>Heyndrickxia</taxon>
    </lineage>
</organism>